<feature type="chain" id="PRO_5043417670" evidence="4">
    <location>
        <begin position="25"/>
        <end position="491"/>
    </location>
</feature>
<proteinExistence type="predicted"/>
<dbReference type="PANTHER" id="PTHR13833">
    <property type="match status" value="1"/>
</dbReference>
<keyword evidence="6" id="KW-1185">Reference proteome</keyword>
<dbReference type="InterPro" id="IPR001258">
    <property type="entry name" value="NHL_repeat"/>
</dbReference>
<evidence type="ECO:0000256" key="4">
    <source>
        <dbReference type="SAM" id="SignalP"/>
    </source>
</evidence>
<dbReference type="Proteomes" id="UP001140206">
    <property type="component" value="Chromosome 3"/>
</dbReference>
<dbReference type="Gene3D" id="2.120.10.30">
    <property type="entry name" value="TolB, C-terminal domain"/>
    <property type="match status" value="1"/>
</dbReference>
<feature type="region of interest" description="Disordered" evidence="3">
    <location>
        <begin position="350"/>
        <end position="371"/>
    </location>
</feature>
<dbReference type="InterPro" id="IPR011042">
    <property type="entry name" value="6-blade_b-propeller_TolB-like"/>
</dbReference>
<name>A0AAV8DPR3_9POAL</name>
<accession>A0AAV8DPR3</accession>
<protein>
    <submittedName>
        <fullName evidence="5">NHL domain-containing protein</fullName>
    </submittedName>
</protein>
<sequence length="491" mass="54041">MEMRPSLLLLLLFIFATLRFNAKASPSGDILKQLSSVVKWPKPPPKAAQTDGGHVLQFEKGYYVETLVEGDKLGVVPHTVRVSPEGELLAVDSIHNHIVRITPPLSEYSRGRLVAGSSQGYSGHVDGKPIDARFKHPKGVTMDDKGNVYVADTANMAIRKISEGGVTTIAGGKSNVAGYRDGPSEDAKFSSDFDLVFLKKTCSLLVIDRGNAALRQISLQQEDCDFQENSVLSSDLVLVIGAILAGYIFCLVQHYFSSLFAQKTIVPLLGWKQEPEEEIEKTDATKEESLVVKSLTDEPIAGWPSFGTLLTDLFKSGVESIGNMLLNSVPLSLRRKKAKTDLTPLKDRLVMPEDNEETTPKTQKLKTPKPLSETIQTPIVQTTPITSNTIGADTPPKVTKSSKVPKLKDSSLSGKHRSSKRQDFAEFYGTGETGQVGSKGTKERVRHRHREKTGEVSFGQNETKPEYNDNARFDHYGSLRSKYGPESAYRY</sequence>
<feature type="compositionally biased region" description="Basic and acidic residues" evidence="3">
    <location>
        <begin position="463"/>
        <end position="477"/>
    </location>
</feature>
<organism evidence="5 6">
    <name type="scientific">Rhynchospora pubera</name>
    <dbReference type="NCBI Taxonomy" id="906938"/>
    <lineage>
        <taxon>Eukaryota</taxon>
        <taxon>Viridiplantae</taxon>
        <taxon>Streptophyta</taxon>
        <taxon>Embryophyta</taxon>
        <taxon>Tracheophyta</taxon>
        <taxon>Spermatophyta</taxon>
        <taxon>Magnoliopsida</taxon>
        <taxon>Liliopsida</taxon>
        <taxon>Poales</taxon>
        <taxon>Cyperaceae</taxon>
        <taxon>Cyperoideae</taxon>
        <taxon>Rhynchosporeae</taxon>
        <taxon>Rhynchospora</taxon>
    </lineage>
</organism>
<feature type="repeat" description="NHL" evidence="2">
    <location>
        <begin position="134"/>
        <end position="164"/>
    </location>
</feature>
<dbReference type="EMBL" id="JAMFTS010000003">
    <property type="protein sequence ID" value="KAJ4769975.1"/>
    <property type="molecule type" value="Genomic_DNA"/>
</dbReference>
<evidence type="ECO:0000313" key="5">
    <source>
        <dbReference type="EMBL" id="KAJ4769975.1"/>
    </source>
</evidence>
<keyword evidence="4" id="KW-0732">Signal</keyword>
<keyword evidence="1" id="KW-0677">Repeat</keyword>
<dbReference type="PANTHER" id="PTHR13833:SF73">
    <property type="entry name" value="NHL DOMAIN-CONTAINING PROTEIN"/>
    <property type="match status" value="1"/>
</dbReference>
<dbReference type="PROSITE" id="PS51125">
    <property type="entry name" value="NHL"/>
    <property type="match status" value="1"/>
</dbReference>
<dbReference type="AlphaFoldDB" id="A0AAV8DPR3"/>
<reference evidence="5" key="1">
    <citation type="submission" date="2022-08" db="EMBL/GenBank/DDBJ databases">
        <authorList>
            <person name="Marques A."/>
        </authorList>
    </citation>
    <scope>NUCLEOTIDE SEQUENCE</scope>
    <source>
        <strain evidence="5">RhyPub2mFocal</strain>
        <tissue evidence="5">Leaves</tissue>
    </source>
</reference>
<evidence type="ECO:0000256" key="1">
    <source>
        <dbReference type="ARBA" id="ARBA00022737"/>
    </source>
</evidence>
<evidence type="ECO:0000256" key="3">
    <source>
        <dbReference type="SAM" id="MobiDB-lite"/>
    </source>
</evidence>
<feature type="region of interest" description="Disordered" evidence="3">
    <location>
        <begin position="385"/>
        <end position="491"/>
    </location>
</feature>
<comment type="caution">
    <text evidence="5">The sequence shown here is derived from an EMBL/GenBank/DDBJ whole genome shotgun (WGS) entry which is preliminary data.</text>
</comment>
<evidence type="ECO:0000313" key="6">
    <source>
        <dbReference type="Proteomes" id="UP001140206"/>
    </source>
</evidence>
<gene>
    <name evidence="5" type="ORF">LUZ62_054232</name>
</gene>
<feature type="compositionally biased region" description="Low complexity" evidence="3">
    <location>
        <begin position="394"/>
        <end position="404"/>
    </location>
</feature>
<dbReference type="Pfam" id="PF01436">
    <property type="entry name" value="NHL"/>
    <property type="match status" value="1"/>
</dbReference>
<dbReference type="SUPFAM" id="SSF101898">
    <property type="entry name" value="NHL repeat"/>
    <property type="match status" value="1"/>
</dbReference>
<evidence type="ECO:0000256" key="2">
    <source>
        <dbReference type="PROSITE-ProRule" id="PRU00504"/>
    </source>
</evidence>
<feature type="signal peptide" evidence="4">
    <location>
        <begin position="1"/>
        <end position="24"/>
    </location>
</feature>